<dbReference type="AlphaFoldDB" id="A0A099I2X5"/>
<proteinExistence type="predicted"/>
<protein>
    <submittedName>
        <fullName evidence="1">Uncharacterized protein</fullName>
    </submittedName>
</protein>
<dbReference type="Pfam" id="PF19848">
    <property type="entry name" value="DUF6323"/>
    <property type="match status" value="1"/>
</dbReference>
<name>A0A099I2X5_CLOIN</name>
<dbReference type="InterPro" id="IPR046286">
    <property type="entry name" value="DUF6323"/>
</dbReference>
<sequence>MRRQNTLEVLQEGESCLRRELACIGLELRKEQMQELYQSQQLALRQYRWVETKEDRLFDILGPFLKSPYMALPTYMLHLKQSIWLYYHVRSHIGWQVSDEELCEILYEEYLLYHGEISRQLALRILQRVKRSQEE</sequence>
<accession>A0A099I2X5</accession>
<dbReference type="EMBL" id="JQIF01000092">
    <property type="protein sequence ID" value="KGJ51896.1"/>
    <property type="molecule type" value="Genomic_DNA"/>
</dbReference>
<reference evidence="1 2" key="1">
    <citation type="submission" date="2014-08" db="EMBL/GenBank/DDBJ databases">
        <title>Clostridium innocuum, an unnegligible vancomycin-resistant pathogen causing extra-intestinal infections.</title>
        <authorList>
            <person name="Feng Y."/>
            <person name="Chiu C.-H."/>
        </authorList>
    </citation>
    <scope>NUCLEOTIDE SEQUENCE [LARGE SCALE GENOMIC DNA]</scope>
    <source>
        <strain evidence="1 2">AN88</strain>
    </source>
</reference>
<dbReference type="Proteomes" id="UP000030008">
    <property type="component" value="Unassembled WGS sequence"/>
</dbReference>
<evidence type="ECO:0000313" key="2">
    <source>
        <dbReference type="Proteomes" id="UP000030008"/>
    </source>
</evidence>
<organism evidence="1 2">
    <name type="scientific">Clostridium innocuum</name>
    <dbReference type="NCBI Taxonomy" id="1522"/>
    <lineage>
        <taxon>Bacteria</taxon>
        <taxon>Bacillati</taxon>
        <taxon>Bacillota</taxon>
        <taxon>Clostridia</taxon>
        <taxon>Eubacteriales</taxon>
        <taxon>Clostridiaceae</taxon>
        <taxon>Clostridium</taxon>
    </lineage>
</organism>
<dbReference type="RefSeq" id="WP_044907054.1">
    <property type="nucleotide sequence ID" value="NZ_JQIF01000092.1"/>
</dbReference>
<comment type="caution">
    <text evidence="1">The sequence shown here is derived from an EMBL/GenBank/DDBJ whole genome shotgun (WGS) entry which is preliminary data.</text>
</comment>
<evidence type="ECO:0000313" key="1">
    <source>
        <dbReference type="EMBL" id="KGJ51896.1"/>
    </source>
</evidence>
<gene>
    <name evidence="1" type="ORF">CIAN88_17485</name>
</gene>